<protein>
    <recommendedName>
        <fullName evidence="3">Group-specific protein</fullName>
    </recommendedName>
</protein>
<evidence type="ECO:0000313" key="2">
    <source>
        <dbReference type="Proteomes" id="UP001549104"/>
    </source>
</evidence>
<evidence type="ECO:0000313" key="1">
    <source>
        <dbReference type="EMBL" id="MET3656364.1"/>
    </source>
</evidence>
<gene>
    <name evidence="1" type="ORF">ABIC55_001448</name>
</gene>
<sequence length="173" mass="19917">MYDPTIFENLKVAFENQVYDLDNVDRKIMITNRVDRMDFAIMARDFAIQFTLADHPHVTAEIVLRASVKDLAGEILELPSKNLGCLLVVRFNKPVQNVAVQCKRIEQALNIIWETDIQLTQTVSFVYEQEASSYQNLIEVKFKSKINEEHMGDIAEFLDHVLESLEVLNDIEA</sequence>
<name>A0ABV2K5J5_SPOPS</name>
<keyword evidence="2" id="KW-1185">Reference proteome</keyword>
<reference evidence="1 2" key="1">
    <citation type="submission" date="2024-06" db="EMBL/GenBank/DDBJ databases">
        <title>Sorghum-associated microbial communities from plants grown in Nebraska, USA.</title>
        <authorList>
            <person name="Schachtman D."/>
        </authorList>
    </citation>
    <scope>NUCLEOTIDE SEQUENCE [LARGE SCALE GENOMIC DNA]</scope>
    <source>
        <strain evidence="1 2">1288</strain>
    </source>
</reference>
<accession>A0ABV2K5J5</accession>
<dbReference type="Proteomes" id="UP001549104">
    <property type="component" value="Unassembled WGS sequence"/>
</dbReference>
<dbReference type="EMBL" id="JBEPME010000001">
    <property type="protein sequence ID" value="MET3656364.1"/>
    <property type="molecule type" value="Genomic_DNA"/>
</dbReference>
<proteinExistence type="predicted"/>
<dbReference type="RefSeq" id="WP_338656097.1">
    <property type="nucleotide sequence ID" value="NZ_CP146246.1"/>
</dbReference>
<comment type="caution">
    <text evidence="1">The sequence shown here is derived from an EMBL/GenBank/DDBJ whole genome shotgun (WGS) entry which is preliminary data.</text>
</comment>
<evidence type="ECO:0008006" key="3">
    <source>
        <dbReference type="Google" id="ProtNLM"/>
    </source>
</evidence>
<organism evidence="1 2">
    <name type="scientific">Sporosarcina psychrophila</name>
    <name type="common">Bacillus psychrophilus</name>
    <dbReference type="NCBI Taxonomy" id="1476"/>
    <lineage>
        <taxon>Bacteria</taxon>
        <taxon>Bacillati</taxon>
        <taxon>Bacillota</taxon>
        <taxon>Bacilli</taxon>
        <taxon>Bacillales</taxon>
        <taxon>Caryophanaceae</taxon>
        <taxon>Sporosarcina</taxon>
    </lineage>
</organism>